<dbReference type="HOGENOM" id="CLU_1876828_0_0_1"/>
<protein>
    <submittedName>
        <fullName evidence="1">Uncharacterized protein</fullName>
    </submittedName>
</protein>
<name>I2H7F2_HENB6</name>
<organism evidence="1 2">
    <name type="scientific">Henningerozyma blattae (strain ATCC 34711 / CBS 6284 / DSM 70876 / NBRC 10599 / NRRL Y-10934 / UCD 77-7)</name>
    <name type="common">Yeast</name>
    <name type="synonym">Tetrapisispora blattae</name>
    <dbReference type="NCBI Taxonomy" id="1071380"/>
    <lineage>
        <taxon>Eukaryota</taxon>
        <taxon>Fungi</taxon>
        <taxon>Dikarya</taxon>
        <taxon>Ascomycota</taxon>
        <taxon>Saccharomycotina</taxon>
        <taxon>Saccharomycetes</taxon>
        <taxon>Saccharomycetales</taxon>
        <taxon>Saccharomycetaceae</taxon>
        <taxon>Henningerozyma</taxon>
    </lineage>
</organism>
<sequence length="136" mass="15219">MACNNSSMYTNSNVIQHFKTVAKEIKEDAKMTVANEINETSKTTVAREITEDSKTTVANEIKEQTNTTVATEISGRPNATFSKLSSHNQTKTVAEEISGISNLNIKVKSQNKTLTPKKADTRFQPKKFFFNLRNIM</sequence>
<dbReference type="KEGG" id="tbl:TBLA_0G03710"/>
<keyword evidence="2" id="KW-1185">Reference proteome</keyword>
<dbReference type="Proteomes" id="UP000002866">
    <property type="component" value="Chromosome 7"/>
</dbReference>
<dbReference type="GeneID" id="14497436"/>
<gene>
    <name evidence="1" type="primary">TBLA0G03710</name>
    <name evidence="1" type="ORF">TBLA_0G03710</name>
</gene>
<accession>I2H7F2</accession>
<dbReference type="RefSeq" id="XP_004181823.1">
    <property type="nucleotide sequence ID" value="XM_004181775.1"/>
</dbReference>
<dbReference type="EMBL" id="HE806322">
    <property type="protein sequence ID" value="CCH62304.1"/>
    <property type="molecule type" value="Genomic_DNA"/>
</dbReference>
<dbReference type="AlphaFoldDB" id="I2H7F2"/>
<reference evidence="1 2" key="1">
    <citation type="journal article" date="2011" name="Proc. Natl. Acad. Sci. U.S.A.">
        <title>Evolutionary erosion of yeast sex chromosomes by mating-type switching accidents.</title>
        <authorList>
            <person name="Gordon J.L."/>
            <person name="Armisen D."/>
            <person name="Proux-Wera E."/>
            <person name="Oheigeartaigh S.S."/>
            <person name="Byrne K.P."/>
            <person name="Wolfe K.H."/>
        </authorList>
    </citation>
    <scope>NUCLEOTIDE SEQUENCE [LARGE SCALE GENOMIC DNA]</scope>
    <source>
        <strain evidence="2">ATCC 34711 / CBS 6284 / DSM 70876 / NBRC 10599 / NRRL Y-10934 / UCD 77-7</strain>
    </source>
</reference>
<dbReference type="InParanoid" id="I2H7F2"/>
<proteinExistence type="predicted"/>
<evidence type="ECO:0000313" key="2">
    <source>
        <dbReference type="Proteomes" id="UP000002866"/>
    </source>
</evidence>
<evidence type="ECO:0000313" key="1">
    <source>
        <dbReference type="EMBL" id="CCH62304.1"/>
    </source>
</evidence>